<proteinExistence type="predicted"/>
<feature type="region of interest" description="Disordered" evidence="1">
    <location>
        <begin position="93"/>
        <end position="136"/>
    </location>
</feature>
<sequence>MSAIITYNVSSQQAVTETFTELQQQMLAHYMFAKRVSNKEFKQEIEAKWLIMQMLSMLKEKKDNLVQELFENLCIKTACTVTEAIQELQKQQQMEGRQADWSGVDSRKKGEQVVEAKDAMEVDDTGPSGMQKAPAP</sequence>
<keyword evidence="3" id="KW-1185">Reference proteome</keyword>
<evidence type="ECO:0000313" key="3">
    <source>
        <dbReference type="Proteomes" id="UP000807025"/>
    </source>
</evidence>
<accession>A0A9P6D9A2</accession>
<dbReference type="Proteomes" id="UP000807025">
    <property type="component" value="Unassembled WGS sequence"/>
</dbReference>
<comment type="caution">
    <text evidence="2">The sequence shown here is derived from an EMBL/GenBank/DDBJ whole genome shotgun (WGS) entry which is preliminary data.</text>
</comment>
<dbReference type="EMBL" id="MU154771">
    <property type="protein sequence ID" value="KAF9487510.1"/>
    <property type="molecule type" value="Genomic_DNA"/>
</dbReference>
<name>A0A9P6D9A2_PLEER</name>
<organism evidence="2 3">
    <name type="scientific">Pleurotus eryngii</name>
    <name type="common">Boletus of the steppes</name>
    <dbReference type="NCBI Taxonomy" id="5323"/>
    <lineage>
        <taxon>Eukaryota</taxon>
        <taxon>Fungi</taxon>
        <taxon>Dikarya</taxon>
        <taxon>Basidiomycota</taxon>
        <taxon>Agaricomycotina</taxon>
        <taxon>Agaricomycetes</taxon>
        <taxon>Agaricomycetidae</taxon>
        <taxon>Agaricales</taxon>
        <taxon>Pleurotineae</taxon>
        <taxon>Pleurotaceae</taxon>
        <taxon>Pleurotus</taxon>
    </lineage>
</organism>
<reference evidence="2" key="1">
    <citation type="submission" date="2020-11" db="EMBL/GenBank/DDBJ databases">
        <authorList>
            <consortium name="DOE Joint Genome Institute"/>
            <person name="Ahrendt S."/>
            <person name="Riley R."/>
            <person name="Andreopoulos W."/>
            <person name="Labutti K."/>
            <person name="Pangilinan J."/>
            <person name="Ruiz-Duenas F.J."/>
            <person name="Barrasa J.M."/>
            <person name="Sanchez-Garcia M."/>
            <person name="Camarero S."/>
            <person name="Miyauchi S."/>
            <person name="Serrano A."/>
            <person name="Linde D."/>
            <person name="Babiker R."/>
            <person name="Drula E."/>
            <person name="Ayuso-Fernandez I."/>
            <person name="Pacheco R."/>
            <person name="Padilla G."/>
            <person name="Ferreira P."/>
            <person name="Barriuso J."/>
            <person name="Kellner H."/>
            <person name="Castanera R."/>
            <person name="Alfaro M."/>
            <person name="Ramirez L."/>
            <person name="Pisabarro A.G."/>
            <person name="Kuo A."/>
            <person name="Tritt A."/>
            <person name="Lipzen A."/>
            <person name="He G."/>
            <person name="Yan M."/>
            <person name="Ng V."/>
            <person name="Cullen D."/>
            <person name="Martin F."/>
            <person name="Rosso M.-N."/>
            <person name="Henrissat B."/>
            <person name="Hibbett D."/>
            <person name="Martinez A.T."/>
            <person name="Grigoriev I.V."/>
        </authorList>
    </citation>
    <scope>NUCLEOTIDE SEQUENCE</scope>
    <source>
        <strain evidence="2">ATCC 90797</strain>
    </source>
</reference>
<evidence type="ECO:0000313" key="2">
    <source>
        <dbReference type="EMBL" id="KAF9487510.1"/>
    </source>
</evidence>
<feature type="compositionally biased region" description="Basic and acidic residues" evidence="1">
    <location>
        <begin position="105"/>
        <end position="120"/>
    </location>
</feature>
<gene>
    <name evidence="2" type="ORF">BDN71DRAFT_1436797</name>
</gene>
<dbReference type="AlphaFoldDB" id="A0A9P6D9A2"/>
<protein>
    <submittedName>
        <fullName evidence="2">Uncharacterized protein</fullName>
    </submittedName>
</protein>
<evidence type="ECO:0000256" key="1">
    <source>
        <dbReference type="SAM" id="MobiDB-lite"/>
    </source>
</evidence>